<keyword evidence="2 6" id="KW-0812">Transmembrane</keyword>
<evidence type="ECO:0000256" key="3">
    <source>
        <dbReference type="ARBA" id="ARBA00022989"/>
    </source>
</evidence>
<proteinExistence type="predicted"/>
<evidence type="ECO:0000313" key="8">
    <source>
        <dbReference type="Proteomes" id="UP000591131"/>
    </source>
</evidence>
<evidence type="ECO:0008006" key="9">
    <source>
        <dbReference type="Google" id="ProtNLM"/>
    </source>
</evidence>
<keyword evidence="4 6" id="KW-0472">Membrane</keyword>
<evidence type="ECO:0000256" key="1">
    <source>
        <dbReference type="ARBA" id="ARBA00004141"/>
    </source>
</evidence>
<feature type="transmembrane region" description="Helical" evidence="6">
    <location>
        <begin position="120"/>
        <end position="139"/>
    </location>
</feature>
<feature type="transmembrane region" description="Helical" evidence="6">
    <location>
        <begin position="159"/>
        <end position="184"/>
    </location>
</feature>
<feature type="transmembrane region" description="Helical" evidence="6">
    <location>
        <begin position="383"/>
        <end position="404"/>
    </location>
</feature>
<sequence length="527" mass="56996">MSSDAIGSNTPLLAPCQSAKEASEPIEDHDHRERRHAPRITPRDSKSRIFAVCGFFVSSLMASSAVSTAIQSLSYPAIFGGHKSEALTSTLYQFLLVFGQCIGCFLGGLACDVYGRRPSYIVSLGVMILVLGLNASVLAGDYFSGTLPRGIFHQVILQILWLILSTLLGISSTLLYPICGCMLIESTPAIQRHVDTAKYMCAQGVAQLIGGSLVVGLLAAFGAQTRGPAEFDSQALLLILFCIPIIATALLFVAALKWLNESTFYYDYRADLNLYMGTRTPSRLSPSLIKSHVMTCWKTCMEYPERLAGCAVPWLLFDVTFYCDGVLGLISVGDNESMTVPSALGNDPPAMFEDNLLSLMVVGISLVGYLLGVKSAKMVPPKLMQLMGFVVLSFSFFGLALSLWSVDTPESAVTDRVADCLLFNAVFRFFNFGPNITTYLIPLESWPTPARGTMHGIAGSAAKLGATIGLGLFWLLRSRKLMCVACAICAGLATLTTMMYTPHLVPVSAALQLIDKEWEEGRVSSND</sequence>
<evidence type="ECO:0000256" key="2">
    <source>
        <dbReference type="ARBA" id="ARBA00022692"/>
    </source>
</evidence>
<dbReference type="Gene3D" id="1.20.1250.20">
    <property type="entry name" value="MFS general substrate transporter like domains"/>
    <property type="match status" value="1"/>
</dbReference>
<feature type="transmembrane region" description="Helical" evidence="6">
    <location>
        <begin position="205"/>
        <end position="223"/>
    </location>
</feature>
<dbReference type="Proteomes" id="UP000591131">
    <property type="component" value="Unassembled WGS sequence"/>
</dbReference>
<reference evidence="7 8" key="1">
    <citation type="submission" date="2020-04" db="EMBL/GenBank/DDBJ databases">
        <title>Perkinsus chesapeaki whole genome sequence.</title>
        <authorList>
            <person name="Bogema D.R."/>
        </authorList>
    </citation>
    <scope>NUCLEOTIDE SEQUENCE [LARGE SCALE GENOMIC DNA]</scope>
    <source>
        <strain evidence="7">ATCC PRA-425</strain>
    </source>
</reference>
<feature type="region of interest" description="Disordered" evidence="5">
    <location>
        <begin position="23"/>
        <end position="42"/>
    </location>
</feature>
<dbReference type="GO" id="GO:0022857">
    <property type="term" value="F:transmembrane transporter activity"/>
    <property type="evidence" value="ECO:0007669"/>
    <property type="project" value="InterPro"/>
</dbReference>
<feature type="transmembrane region" description="Helical" evidence="6">
    <location>
        <begin position="307"/>
        <end position="330"/>
    </location>
</feature>
<evidence type="ECO:0000256" key="6">
    <source>
        <dbReference type="SAM" id="Phobius"/>
    </source>
</evidence>
<dbReference type="AlphaFoldDB" id="A0A7J6N4C4"/>
<dbReference type="OrthoDB" id="433512at2759"/>
<evidence type="ECO:0000256" key="5">
    <source>
        <dbReference type="SAM" id="MobiDB-lite"/>
    </source>
</evidence>
<comment type="caution">
    <text evidence="7">The sequence shown here is derived from an EMBL/GenBank/DDBJ whole genome shotgun (WGS) entry which is preliminary data.</text>
</comment>
<feature type="transmembrane region" description="Helical" evidence="6">
    <location>
        <begin position="90"/>
        <end position="113"/>
    </location>
</feature>
<feature type="transmembrane region" description="Helical" evidence="6">
    <location>
        <begin position="456"/>
        <end position="476"/>
    </location>
</feature>
<dbReference type="GO" id="GO:0016020">
    <property type="term" value="C:membrane"/>
    <property type="evidence" value="ECO:0007669"/>
    <property type="project" value="UniProtKB-SubCell"/>
</dbReference>
<dbReference type="InterPro" id="IPR036259">
    <property type="entry name" value="MFS_trans_sf"/>
</dbReference>
<feature type="transmembrane region" description="Helical" evidence="6">
    <location>
        <begin position="350"/>
        <end position="371"/>
    </location>
</feature>
<dbReference type="InterPro" id="IPR011701">
    <property type="entry name" value="MFS"/>
</dbReference>
<keyword evidence="3 6" id="KW-1133">Transmembrane helix</keyword>
<feature type="transmembrane region" description="Helical" evidence="6">
    <location>
        <begin position="49"/>
        <end position="70"/>
    </location>
</feature>
<gene>
    <name evidence="7" type="ORF">FOL47_000019</name>
</gene>
<dbReference type="SUPFAM" id="SSF103473">
    <property type="entry name" value="MFS general substrate transporter"/>
    <property type="match status" value="1"/>
</dbReference>
<organism evidence="7 8">
    <name type="scientific">Perkinsus chesapeaki</name>
    <name type="common">Clam parasite</name>
    <name type="synonym">Perkinsus andrewsi</name>
    <dbReference type="NCBI Taxonomy" id="330153"/>
    <lineage>
        <taxon>Eukaryota</taxon>
        <taxon>Sar</taxon>
        <taxon>Alveolata</taxon>
        <taxon>Perkinsozoa</taxon>
        <taxon>Perkinsea</taxon>
        <taxon>Perkinsida</taxon>
        <taxon>Perkinsidae</taxon>
        <taxon>Perkinsus</taxon>
    </lineage>
</organism>
<name>A0A7J6N4C4_PERCH</name>
<dbReference type="EMBL" id="JAAPAO010000001">
    <property type="protein sequence ID" value="KAF4678290.1"/>
    <property type="molecule type" value="Genomic_DNA"/>
</dbReference>
<feature type="transmembrane region" description="Helical" evidence="6">
    <location>
        <begin position="235"/>
        <end position="259"/>
    </location>
</feature>
<evidence type="ECO:0000313" key="7">
    <source>
        <dbReference type="EMBL" id="KAF4678290.1"/>
    </source>
</evidence>
<dbReference type="PANTHER" id="PTHR24064">
    <property type="entry name" value="SOLUTE CARRIER FAMILY 22 MEMBER"/>
    <property type="match status" value="1"/>
</dbReference>
<protein>
    <recommendedName>
        <fullName evidence="9">Major facilitator superfamily (MFS) profile domain-containing protein</fullName>
    </recommendedName>
</protein>
<dbReference type="Pfam" id="PF07690">
    <property type="entry name" value="MFS_1"/>
    <property type="match status" value="1"/>
</dbReference>
<accession>A0A7J6N4C4</accession>
<comment type="subcellular location">
    <subcellularLocation>
        <location evidence="1">Membrane</location>
        <topology evidence="1">Multi-pass membrane protein</topology>
    </subcellularLocation>
</comment>
<keyword evidence="8" id="KW-1185">Reference proteome</keyword>
<feature type="transmembrane region" description="Helical" evidence="6">
    <location>
        <begin position="481"/>
        <end position="501"/>
    </location>
</feature>
<evidence type="ECO:0000256" key="4">
    <source>
        <dbReference type="ARBA" id="ARBA00023136"/>
    </source>
</evidence>